<keyword evidence="1 5" id="KW-0489">Methyltransferase</keyword>
<protein>
    <submittedName>
        <fullName evidence="5">RNA methyltransferase</fullName>
    </submittedName>
</protein>
<evidence type="ECO:0000313" key="6">
    <source>
        <dbReference type="Proteomes" id="UP000297891"/>
    </source>
</evidence>
<sequence length="358" mass="40673">MESELKSFHLKINSSNRGGVFFSGKKEDVIQFSVHTKFASRINLQLLHDNADDYDEFYAKASELPWEKYIGPEVSFRIDAETKDKLKNSEFTMHRMKDAVLDRLRSKKVPLPEIEKRMADVTIVVRSHTDRFSIEISLSGDPVGRRGYRLFAGNAPVREPIAQAMLELSGWKEGNTLVDPMCGSGTILIEAALRERLYGEINRFLFAESPVFQILFPTYVFSERKREKPASPHLFGFDVDPEAVRIAKENAYEAGVEDFVQFEVGNCLDLKNKFGSQGHVVTNPPYGDRIGKPMDDLREMYFQFGKVIKNEFGGWKFTVLSGDFSLLGKFGLKENAHLSLKHANLKAKIVDYEIRGGK</sequence>
<evidence type="ECO:0000256" key="2">
    <source>
        <dbReference type="ARBA" id="ARBA00022679"/>
    </source>
</evidence>
<gene>
    <name evidence="5" type="ORF">EHQ30_16445</name>
</gene>
<feature type="domain" description="THUMP" evidence="4">
    <location>
        <begin position="28"/>
        <end position="138"/>
    </location>
</feature>
<dbReference type="InterPro" id="IPR004114">
    <property type="entry name" value="THUMP_dom"/>
</dbReference>
<accession>A0A2M9Y136</accession>
<dbReference type="Gene3D" id="3.30.2130.30">
    <property type="match status" value="1"/>
</dbReference>
<dbReference type="OrthoDB" id="9809404at2"/>
<evidence type="ECO:0000256" key="1">
    <source>
        <dbReference type="ARBA" id="ARBA00022603"/>
    </source>
</evidence>
<dbReference type="EMBL" id="RQFP01000014">
    <property type="protein sequence ID" value="TGK91782.1"/>
    <property type="molecule type" value="Genomic_DNA"/>
</dbReference>
<dbReference type="Gene3D" id="3.40.50.150">
    <property type="entry name" value="Vaccinia Virus protein VP39"/>
    <property type="match status" value="1"/>
</dbReference>
<dbReference type="InterPro" id="IPR000241">
    <property type="entry name" value="RlmKL-like_Mtase"/>
</dbReference>
<dbReference type="PROSITE" id="PS51165">
    <property type="entry name" value="THUMP"/>
    <property type="match status" value="1"/>
</dbReference>
<dbReference type="PANTHER" id="PTHR47313:SF1">
    <property type="entry name" value="RIBOSOMAL RNA LARGE SUBUNIT METHYLTRANSFERASE K_L"/>
    <property type="match status" value="1"/>
</dbReference>
<evidence type="ECO:0000259" key="4">
    <source>
        <dbReference type="PROSITE" id="PS51165"/>
    </source>
</evidence>
<dbReference type="InterPro" id="IPR029063">
    <property type="entry name" value="SAM-dependent_MTases_sf"/>
</dbReference>
<keyword evidence="2 5" id="KW-0808">Transferase</keyword>
<organism evidence="5 6">
    <name type="scientific">Leptospira brenneri</name>
    <dbReference type="NCBI Taxonomy" id="2023182"/>
    <lineage>
        <taxon>Bacteria</taxon>
        <taxon>Pseudomonadati</taxon>
        <taxon>Spirochaetota</taxon>
        <taxon>Spirochaetia</taxon>
        <taxon>Leptospirales</taxon>
        <taxon>Leptospiraceae</taxon>
        <taxon>Leptospira</taxon>
    </lineage>
</organism>
<proteinExistence type="predicted"/>
<dbReference type="GO" id="GO:0003723">
    <property type="term" value="F:RNA binding"/>
    <property type="evidence" value="ECO:0007669"/>
    <property type="project" value="UniProtKB-UniRule"/>
</dbReference>
<dbReference type="InterPro" id="IPR002052">
    <property type="entry name" value="DNA_methylase_N6_adenine_CS"/>
</dbReference>
<evidence type="ECO:0000313" key="5">
    <source>
        <dbReference type="EMBL" id="TGK91782.1"/>
    </source>
</evidence>
<comment type="caution">
    <text evidence="5">The sequence shown here is derived from an EMBL/GenBank/DDBJ whole genome shotgun (WGS) entry which is preliminary data.</text>
</comment>
<keyword evidence="3" id="KW-0694">RNA-binding</keyword>
<dbReference type="PROSITE" id="PS01261">
    <property type="entry name" value="UPF0020"/>
    <property type="match status" value="1"/>
</dbReference>
<dbReference type="Proteomes" id="UP000297891">
    <property type="component" value="Unassembled WGS sequence"/>
</dbReference>
<evidence type="ECO:0000256" key="3">
    <source>
        <dbReference type="PROSITE-ProRule" id="PRU00529"/>
    </source>
</evidence>
<dbReference type="GO" id="GO:0070043">
    <property type="term" value="F:rRNA (guanine-N7-)-methyltransferase activity"/>
    <property type="evidence" value="ECO:0007669"/>
    <property type="project" value="TreeGrafter"/>
</dbReference>
<dbReference type="Pfam" id="PF01170">
    <property type="entry name" value="UPF0020"/>
    <property type="match status" value="1"/>
</dbReference>
<dbReference type="SUPFAM" id="SSF53335">
    <property type="entry name" value="S-adenosyl-L-methionine-dependent methyltransferases"/>
    <property type="match status" value="1"/>
</dbReference>
<dbReference type="CDD" id="cd11715">
    <property type="entry name" value="THUMP_AdoMetMT"/>
    <property type="match status" value="1"/>
</dbReference>
<keyword evidence="6" id="KW-1185">Reference proteome</keyword>
<name>A0A2M9Y136_9LEPT</name>
<dbReference type="AlphaFoldDB" id="A0A2M9Y136"/>
<dbReference type="InterPro" id="IPR053943">
    <property type="entry name" value="RlmKL-like_Mtase_CS"/>
</dbReference>
<reference evidence="5" key="1">
    <citation type="journal article" date="2019" name="PLoS Negl. Trop. Dis.">
        <title>Revisiting the worldwide diversity of Leptospira species in the environment.</title>
        <authorList>
            <person name="Vincent A.T."/>
            <person name="Schiettekatte O."/>
            <person name="Bourhy P."/>
            <person name="Veyrier F.J."/>
            <person name="Picardeau M."/>
        </authorList>
    </citation>
    <scope>NUCLEOTIDE SEQUENCE [LARGE SCALE GENOMIC DNA]</scope>
    <source>
        <strain evidence="5">201800277</strain>
    </source>
</reference>
<dbReference type="PANTHER" id="PTHR47313">
    <property type="entry name" value="RIBOSOMAL RNA LARGE SUBUNIT METHYLTRANSFERASE K/L"/>
    <property type="match status" value="1"/>
</dbReference>
<dbReference type="PROSITE" id="PS00092">
    <property type="entry name" value="N6_MTASE"/>
    <property type="match status" value="1"/>
</dbReference>
<dbReference type="Pfam" id="PF02926">
    <property type="entry name" value="THUMP"/>
    <property type="match status" value="1"/>
</dbReference>
<dbReference type="SMART" id="SM00981">
    <property type="entry name" value="THUMP"/>
    <property type="match status" value="1"/>
</dbReference>
<dbReference type="GO" id="GO:0008990">
    <property type="term" value="F:rRNA (guanine-N2-)-methyltransferase activity"/>
    <property type="evidence" value="ECO:0007669"/>
    <property type="project" value="TreeGrafter"/>
</dbReference>